<keyword evidence="3" id="KW-0699">rRNA-binding</keyword>
<keyword evidence="4" id="KW-0694">RNA-binding</keyword>
<accession>A0ABP1G8J6</accession>
<evidence type="ECO:0000256" key="1">
    <source>
        <dbReference type="ARBA" id="ARBA00008080"/>
    </source>
</evidence>
<evidence type="ECO:0000313" key="9">
    <source>
        <dbReference type="Proteomes" id="UP001497392"/>
    </source>
</evidence>
<evidence type="ECO:0000256" key="6">
    <source>
        <dbReference type="ARBA" id="ARBA00023274"/>
    </source>
</evidence>
<reference evidence="8 9" key="1">
    <citation type="submission" date="2024-06" db="EMBL/GenBank/DDBJ databases">
        <authorList>
            <person name="Kraege A."/>
            <person name="Thomma B."/>
        </authorList>
    </citation>
    <scope>NUCLEOTIDE SEQUENCE [LARGE SCALE GENOMIC DNA]</scope>
</reference>
<protein>
    <submittedName>
        <fullName evidence="8">G10648 protein</fullName>
    </submittedName>
</protein>
<keyword evidence="6" id="KW-0687">Ribonucleoprotein</keyword>
<dbReference type="InterPro" id="IPR027437">
    <property type="entry name" value="Rbsml_uS13_C"/>
</dbReference>
<dbReference type="NCBIfam" id="TIGR03631">
    <property type="entry name" value="uS13_bact"/>
    <property type="match status" value="1"/>
</dbReference>
<evidence type="ECO:0000256" key="7">
    <source>
        <dbReference type="SAM" id="MobiDB-lite"/>
    </source>
</evidence>
<evidence type="ECO:0000256" key="4">
    <source>
        <dbReference type="ARBA" id="ARBA00022884"/>
    </source>
</evidence>
<feature type="compositionally biased region" description="Basic residues" evidence="7">
    <location>
        <begin position="167"/>
        <end position="182"/>
    </location>
</feature>
<gene>
    <name evidence="8" type="primary">g10648</name>
    <name evidence="8" type="ORF">VP750_LOCUS9548</name>
</gene>
<dbReference type="PANTHER" id="PTHR10871:SF1">
    <property type="entry name" value="SMALL RIBOSOMAL SUBUNIT PROTEIN US13M"/>
    <property type="match status" value="1"/>
</dbReference>
<dbReference type="EMBL" id="CAXHTA020000017">
    <property type="protein sequence ID" value="CAL5227642.1"/>
    <property type="molecule type" value="Genomic_DNA"/>
</dbReference>
<dbReference type="InterPro" id="IPR001892">
    <property type="entry name" value="Ribosomal_uS13"/>
</dbReference>
<dbReference type="Gene3D" id="4.10.910.10">
    <property type="entry name" value="30s ribosomal protein s13, domain 2"/>
    <property type="match status" value="1"/>
</dbReference>
<keyword evidence="5" id="KW-0689">Ribosomal protein</keyword>
<evidence type="ECO:0000256" key="3">
    <source>
        <dbReference type="ARBA" id="ARBA00022730"/>
    </source>
</evidence>
<dbReference type="HAMAP" id="MF_01315">
    <property type="entry name" value="Ribosomal_uS13"/>
    <property type="match status" value="1"/>
</dbReference>
<comment type="similarity">
    <text evidence="1">Belongs to the universal ribosomal protein uS13 family.</text>
</comment>
<organism evidence="8 9">
    <name type="scientific">Coccomyxa viridis</name>
    <dbReference type="NCBI Taxonomy" id="1274662"/>
    <lineage>
        <taxon>Eukaryota</taxon>
        <taxon>Viridiplantae</taxon>
        <taxon>Chlorophyta</taxon>
        <taxon>core chlorophytes</taxon>
        <taxon>Trebouxiophyceae</taxon>
        <taxon>Trebouxiophyceae incertae sedis</taxon>
        <taxon>Coccomyxaceae</taxon>
        <taxon>Coccomyxa</taxon>
    </lineage>
</organism>
<dbReference type="PROSITE" id="PS50159">
    <property type="entry name" value="RIBOSOMAL_S13_2"/>
    <property type="match status" value="1"/>
</dbReference>
<comment type="caution">
    <text evidence="8">The sequence shown here is derived from an EMBL/GenBank/DDBJ whole genome shotgun (WGS) entry which is preliminary data.</text>
</comment>
<dbReference type="Proteomes" id="UP001497392">
    <property type="component" value="Unassembled WGS sequence"/>
</dbReference>
<dbReference type="SUPFAM" id="SSF46946">
    <property type="entry name" value="S13-like H2TH domain"/>
    <property type="match status" value="1"/>
</dbReference>
<dbReference type="InterPro" id="IPR010979">
    <property type="entry name" value="Ribosomal_uS13-like_H2TH"/>
</dbReference>
<dbReference type="InterPro" id="IPR019980">
    <property type="entry name" value="Ribosomal_uS13_bac-type"/>
</dbReference>
<dbReference type="Pfam" id="PF00416">
    <property type="entry name" value="Ribosomal_S13"/>
    <property type="match status" value="1"/>
</dbReference>
<dbReference type="Gene3D" id="1.10.8.50">
    <property type="match status" value="1"/>
</dbReference>
<name>A0ABP1G8J6_9CHLO</name>
<keyword evidence="9" id="KW-1185">Reference proteome</keyword>
<proteinExistence type="inferred from homology"/>
<sequence length="182" mass="20337">MANTLAAQMSGLGITAQASTSRPATNLRSFEGFRAVHTCRSFELKAQRSAQAPFGRMPLRIQAARVGGVEIPNAKRIEFSLRYVYGIGHTTAKAILADTGIENKRTRELSEDELTQLRDEVEKYTIEGDLRRFNALNIKRLKEIQCYRGKRHIAQLPVRGQTTKNNARTRKGKPVAIAGKKK</sequence>
<evidence type="ECO:0000256" key="2">
    <source>
        <dbReference type="ARBA" id="ARBA00011458"/>
    </source>
</evidence>
<evidence type="ECO:0000256" key="5">
    <source>
        <dbReference type="ARBA" id="ARBA00022980"/>
    </source>
</evidence>
<comment type="subunit">
    <text evidence="2">Part of the 30S ribosomal subunit.</text>
</comment>
<evidence type="ECO:0000313" key="8">
    <source>
        <dbReference type="EMBL" id="CAL5227642.1"/>
    </source>
</evidence>
<dbReference type="PANTHER" id="PTHR10871">
    <property type="entry name" value="30S RIBOSOMAL PROTEIN S13/40S RIBOSOMAL PROTEIN S18"/>
    <property type="match status" value="1"/>
</dbReference>
<feature type="region of interest" description="Disordered" evidence="7">
    <location>
        <begin position="161"/>
        <end position="182"/>
    </location>
</feature>